<evidence type="ECO:0000259" key="4">
    <source>
        <dbReference type="PROSITE" id="PS50181"/>
    </source>
</evidence>
<dbReference type="Pfam" id="PF12937">
    <property type="entry name" value="F-box-like"/>
    <property type="match status" value="1"/>
</dbReference>
<evidence type="ECO:0000313" key="5">
    <source>
        <dbReference type="EMBL" id="CAJ0933682.1"/>
    </source>
</evidence>
<keyword evidence="2" id="KW-0863">Zinc-finger</keyword>
<keyword evidence="2" id="KW-0479">Metal-binding</keyword>
<dbReference type="Proteomes" id="UP001176940">
    <property type="component" value="Unassembled WGS sequence"/>
</dbReference>
<feature type="region of interest" description="Disordered" evidence="3">
    <location>
        <begin position="38"/>
        <end position="67"/>
    </location>
</feature>
<proteinExistence type="predicted"/>
<feature type="non-terminal residue" evidence="5">
    <location>
        <position position="461"/>
    </location>
</feature>
<keyword evidence="1" id="KW-0833">Ubl conjugation pathway</keyword>
<organism evidence="5 6">
    <name type="scientific">Ranitomeya imitator</name>
    <name type="common">mimic poison frog</name>
    <dbReference type="NCBI Taxonomy" id="111125"/>
    <lineage>
        <taxon>Eukaryota</taxon>
        <taxon>Metazoa</taxon>
        <taxon>Chordata</taxon>
        <taxon>Craniata</taxon>
        <taxon>Vertebrata</taxon>
        <taxon>Euteleostomi</taxon>
        <taxon>Amphibia</taxon>
        <taxon>Batrachia</taxon>
        <taxon>Anura</taxon>
        <taxon>Neobatrachia</taxon>
        <taxon>Hyloidea</taxon>
        <taxon>Dendrobatidae</taxon>
        <taxon>Dendrobatinae</taxon>
        <taxon>Ranitomeya</taxon>
    </lineage>
</organism>
<keyword evidence="6" id="KW-1185">Reference proteome</keyword>
<reference evidence="5" key="1">
    <citation type="submission" date="2023-07" db="EMBL/GenBank/DDBJ databases">
        <authorList>
            <person name="Stuckert A."/>
        </authorList>
    </citation>
    <scope>NUCLEOTIDE SEQUENCE</scope>
</reference>
<evidence type="ECO:0000313" key="6">
    <source>
        <dbReference type="Proteomes" id="UP001176940"/>
    </source>
</evidence>
<accession>A0ABN9L5H8</accession>
<dbReference type="InterPro" id="IPR036047">
    <property type="entry name" value="F-box-like_dom_sf"/>
</dbReference>
<dbReference type="PROSITE" id="PS50181">
    <property type="entry name" value="FBOX"/>
    <property type="match status" value="1"/>
</dbReference>
<feature type="domain" description="F-box" evidence="4">
    <location>
        <begin position="325"/>
        <end position="377"/>
    </location>
</feature>
<dbReference type="PANTHER" id="PTHR16271">
    <property type="entry name" value="F-BOX ONLY PROTEIN 34/46 FAMILY MEMBER"/>
    <property type="match status" value="1"/>
</dbReference>
<dbReference type="InterPro" id="IPR001562">
    <property type="entry name" value="Znf_Btk_motif"/>
</dbReference>
<dbReference type="InterPro" id="IPR039594">
    <property type="entry name" value="FBXO34/46"/>
</dbReference>
<evidence type="ECO:0000256" key="2">
    <source>
        <dbReference type="PROSITE-ProRule" id="PRU00432"/>
    </source>
</evidence>
<dbReference type="Gene3D" id="1.20.1280.50">
    <property type="match status" value="1"/>
</dbReference>
<feature type="compositionally biased region" description="Low complexity" evidence="3">
    <location>
        <begin position="40"/>
        <end position="50"/>
    </location>
</feature>
<dbReference type="EMBL" id="CAUEEQ010009694">
    <property type="protein sequence ID" value="CAJ0933682.1"/>
    <property type="molecule type" value="Genomic_DNA"/>
</dbReference>
<name>A0ABN9L5H8_9NEOB</name>
<dbReference type="InterPro" id="IPR001810">
    <property type="entry name" value="F-box_dom"/>
</dbReference>
<keyword evidence="2" id="KW-0862">Zinc</keyword>
<dbReference type="SMART" id="SM00256">
    <property type="entry name" value="FBOX"/>
    <property type="match status" value="1"/>
</dbReference>
<comment type="caution">
    <text evidence="5">The sequence shown here is derived from an EMBL/GenBank/DDBJ whole genome shotgun (WGS) entry which is preliminary data.</text>
</comment>
<dbReference type="PANTHER" id="PTHR16271:SF10">
    <property type="entry name" value="F-BOX ONLY PROTEIN 46"/>
    <property type="match status" value="1"/>
</dbReference>
<sequence>MSAGSWSAASGRSDVMDSRLPSPLHLWSPGPFGAFPMSCASAESGDSAGAAEERAPPPESAECPRSGDDRVLLDTWYVIKPGNTKEKVAFFVAYQCAGSCSSPRLGGAKVKGRWSAGGSSRAKRRRHAVDLEAPPSVAEMVARAEGRGAEAAPARPPLVLVTSSEDGAEGHCRSVAEAVAQYEAEQAEREVRIAFRVAERPGDPITCDLYQLLSPEPHRVCVLLEKMESQQAESAEEAQAAPVAESGFHVDLVLTGAVDRCVFYGGEADETEPLPGQLFFPHLSAAPPPPPPPPPPVPPLCRLYRHVSHNFLEIRFQVQRLLQPRLYLPSLPDHVLLAIFSYLSTQSMAAIKCTCRRFRALIEDYGMRPCDSRWSQHPLYREDPCKQCKRIYKRGDVSMCRWHPKPYHHDLPYGRSYWMCCRQPDRAAPGCQLGLHDNNWVLPGEGTRVKGRGRGEGDEGR</sequence>
<gene>
    <name evidence="5" type="ORF">RIMI_LOCUS5617467</name>
</gene>
<evidence type="ECO:0000256" key="1">
    <source>
        <dbReference type="ARBA" id="ARBA00022786"/>
    </source>
</evidence>
<dbReference type="PROSITE" id="PS51113">
    <property type="entry name" value="ZF_BTK"/>
    <property type="match status" value="1"/>
</dbReference>
<evidence type="ECO:0000256" key="3">
    <source>
        <dbReference type="SAM" id="MobiDB-lite"/>
    </source>
</evidence>
<dbReference type="SUPFAM" id="SSF81383">
    <property type="entry name" value="F-box domain"/>
    <property type="match status" value="1"/>
</dbReference>
<protein>
    <recommendedName>
        <fullName evidence="4">F-box domain-containing protein</fullName>
    </recommendedName>
</protein>